<protein>
    <submittedName>
        <fullName evidence="2">Uncharacterized protein</fullName>
    </submittedName>
</protein>
<feature type="compositionally biased region" description="Polar residues" evidence="1">
    <location>
        <begin position="22"/>
        <end position="33"/>
    </location>
</feature>
<feature type="region of interest" description="Disordered" evidence="1">
    <location>
        <begin position="88"/>
        <end position="131"/>
    </location>
</feature>
<proteinExistence type="predicted"/>
<dbReference type="EMBL" id="CP012949">
    <property type="protein sequence ID" value="ANB07822.1"/>
    <property type="molecule type" value="Genomic_DNA"/>
</dbReference>
<evidence type="ECO:0000313" key="2">
    <source>
        <dbReference type="EMBL" id="ANB07822.1"/>
    </source>
</evidence>
<name>A0ABM6B2C2_STRAM</name>
<evidence type="ECO:0000313" key="3">
    <source>
        <dbReference type="Proteomes" id="UP000076720"/>
    </source>
</evidence>
<reference evidence="2 3" key="2">
    <citation type="journal article" date="2016" name="Genome Announc.">
        <title>Complete Genome Sequence of Streptomyces ambofaciens DSM 40697, a Paradigm for Genome Plasticity Studies.</title>
        <authorList>
            <person name="Thibessard A."/>
            <person name="Leblond P."/>
        </authorList>
    </citation>
    <scope>NUCLEOTIDE SEQUENCE [LARGE SCALE GENOMIC DNA]</scope>
    <source>
        <strain evidence="2 3">DSM 40697</strain>
    </source>
</reference>
<feature type="region of interest" description="Disordered" evidence="1">
    <location>
        <begin position="1"/>
        <end position="47"/>
    </location>
</feature>
<dbReference type="Proteomes" id="UP000076720">
    <property type="component" value="Chromosome"/>
</dbReference>
<accession>A0ABM6B2C2</accession>
<organism evidence="2 3">
    <name type="scientific">Streptomyces ambofaciens</name>
    <dbReference type="NCBI Taxonomy" id="1889"/>
    <lineage>
        <taxon>Bacteria</taxon>
        <taxon>Bacillati</taxon>
        <taxon>Actinomycetota</taxon>
        <taxon>Actinomycetes</taxon>
        <taxon>Kitasatosporales</taxon>
        <taxon>Streptomycetaceae</taxon>
        <taxon>Streptomyces</taxon>
    </lineage>
</organism>
<feature type="compositionally biased region" description="Polar residues" evidence="1">
    <location>
        <begin position="1"/>
        <end position="12"/>
    </location>
</feature>
<reference evidence="3" key="1">
    <citation type="submission" date="2015-10" db="EMBL/GenBank/DDBJ databases">
        <title>Complete genome sequence of Streptomyces ambofaciens DSM 40697.</title>
        <authorList>
            <person name="Thibessard A."/>
            <person name="Leblond P."/>
        </authorList>
    </citation>
    <scope>NUCLEOTIDE SEQUENCE [LARGE SCALE GENOMIC DNA]</scope>
    <source>
        <strain evidence="3">DSM 40697</strain>
    </source>
</reference>
<gene>
    <name evidence="2" type="ORF">SAM40697_3864</name>
</gene>
<keyword evidence="3" id="KW-1185">Reference proteome</keyword>
<evidence type="ECO:0000256" key="1">
    <source>
        <dbReference type="SAM" id="MobiDB-lite"/>
    </source>
</evidence>
<sequence length="131" mass="13459">MCPRCHSSTSSGPPRGPEEAPQSASSPDTQRASYSGHADGSWTTVNGTYRKTRRGACACRWCRASSTSASVSALPSPTVLAWARRTASCEQRAQPATGSGGGGNATSARAVDASLSERSLTARTAALSRPS</sequence>